<dbReference type="PANTHER" id="PTHR35176">
    <property type="entry name" value="HEME OXYGENASE HI_0854-RELATED"/>
    <property type="match status" value="1"/>
</dbReference>
<dbReference type="GO" id="GO:0070967">
    <property type="term" value="F:coenzyme F420 binding"/>
    <property type="evidence" value="ECO:0007669"/>
    <property type="project" value="TreeGrafter"/>
</dbReference>
<dbReference type="InterPro" id="IPR052019">
    <property type="entry name" value="F420H2_bilvrd_red/Heme_oxyg"/>
</dbReference>
<protein>
    <submittedName>
        <fullName evidence="3">Unannotated protein</fullName>
    </submittedName>
</protein>
<feature type="domain" description="Pyridoxamine 5'-phosphate oxidase N-terminal" evidence="2">
    <location>
        <begin position="12"/>
        <end position="123"/>
    </location>
</feature>
<gene>
    <name evidence="3" type="ORF">UFOPK3674_00267</name>
</gene>
<evidence type="ECO:0000256" key="1">
    <source>
        <dbReference type="ARBA" id="ARBA00023002"/>
    </source>
</evidence>
<dbReference type="AlphaFoldDB" id="A0A6J7HJQ3"/>
<organism evidence="3">
    <name type="scientific">freshwater metagenome</name>
    <dbReference type="NCBI Taxonomy" id="449393"/>
    <lineage>
        <taxon>unclassified sequences</taxon>
        <taxon>metagenomes</taxon>
        <taxon>ecological metagenomes</taxon>
    </lineage>
</organism>
<dbReference type="EMBL" id="CAFBMX010000001">
    <property type="protein sequence ID" value="CAB4916390.1"/>
    <property type="molecule type" value="Genomic_DNA"/>
</dbReference>
<dbReference type="InterPro" id="IPR011576">
    <property type="entry name" value="Pyridox_Oxase_N"/>
</dbReference>
<name>A0A6J7HJQ3_9ZZZZ</name>
<proteinExistence type="predicted"/>
<accession>A0A6J7HJQ3</accession>
<dbReference type="GO" id="GO:0016627">
    <property type="term" value="F:oxidoreductase activity, acting on the CH-CH group of donors"/>
    <property type="evidence" value="ECO:0007669"/>
    <property type="project" value="TreeGrafter"/>
</dbReference>
<reference evidence="3" key="1">
    <citation type="submission" date="2020-05" db="EMBL/GenBank/DDBJ databases">
        <authorList>
            <person name="Chiriac C."/>
            <person name="Salcher M."/>
            <person name="Ghai R."/>
            <person name="Kavagutti S V."/>
        </authorList>
    </citation>
    <scope>NUCLEOTIDE SEQUENCE</scope>
</reference>
<evidence type="ECO:0000313" key="3">
    <source>
        <dbReference type="EMBL" id="CAB4916390.1"/>
    </source>
</evidence>
<dbReference type="PANTHER" id="PTHR35176:SF6">
    <property type="entry name" value="HEME OXYGENASE HI_0854-RELATED"/>
    <property type="match status" value="1"/>
</dbReference>
<keyword evidence="1" id="KW-0560">Oxidoreductase</keyword>
<dbReference type="Pfam" id="PF01243">
    <property type="entry name" value="PNPOx_N"/>
    <property type="match status" value="1"/>
</dbReference>
<dbReference type="Gene3D" id="2.30.110.10">
    <property type="entry name" value="Electron Transport, Fmn-binding Protein, Chain A"/>
    <property type="match status" value="1"/>
</dbReference>
<evidence type="ECO:0000259" key="2">
    <source>
        <dbReference type="Pfam" id="PF01243"/>
    </source>
</evidence>
<dbReference type="InterPro" id="IPR012349">
    <property type="entry name" value="Split_barrel_FMN-bd"/>
</dbReference>
<sequence length="163" mass="18207">MGSRRAQIRFTDEEAAAFLAAERTVTCATIGRDGRPHLMPLWYVVRPSGPGGRGELWAWTFARSQKVRNLERDPRATLQVEAGETYDQLRGIMLQCDAVLHRDADDVLALGVEIASRYAPEEASIDPDALAELLRAQAAKRIAIQFAEVRRSSWDHRKLGGSY</sequence>
<dbReference type="SUPFAM" id="SSF50475">
    <property type="entry name" value="FMN-binding split barrel"/>
    <property type="match status" value="1"/>
</dbReference>
<dbReference type="GO" id="GO:0005829">
    <property type="term" value="C:cytosol"/>
    <property type="evidence" value="ECO:0007669"/>
    <property type="project" value="TreeGrafter"/>
</dbReference>